<protein>
    <submittedName>
        <fullName evidence="2">Uncharacterized protein</fullName>
    </submittedName>
</protein>
<name>A0ABW8IAQ6_9BACI</name>
<dbReference type="RefSeq" id="WP_404317303.1">
    <property type="nucleotide sequence ID" value="NZ_JAUIYO010000008.1"/>
</dbReference>
<dbReference type="Proteomes" id="UP001619911">
    <property type="component" value="Unassembled WGS sequence"/>
</dbReference>
<gene>
    <name evidence="2" type="ORF">QYG89_11220</name>
</gene>
<accession>A0ABW8IAQ6</accession>
<feature type="transmembrane region" description="Helical" evidence="1">
    <location>
        <begin position="6"/>
        <end position="23"/>
    </location>
</feature>
<comment type="caution">
    <text evidence="2">The sequence shown here is derived from an EMBL/GenBank/DDBJ whole genome shotgun (WGS) entry which is preliminary data.</text>
</comment>
<keyword evidence="1" id="KW-0812">Transmembrane</keyword>
<keyword evidence="1" id="KW-0472">Membrane</keyword>
<proteinExistence type="predicted"/>
<evidence type="ECO:0000313" key="2">
    <source>
        <dbReference type="EMBL" id="MFK2826235.1"/>
    </source>
</evidence>
<keyword evidence="1" id="KW-1133">Transmembrane helix</keyword>
<dbReference type="EMBL" id="JAUIYO010000008">
    <property type="protein sequence ID" value="MFK2826235.1"/>
    <property type="molecule type" value="Genomic_DNA"/>
</dbReference>
<evidence type="ECO:0000256" key="1">
    <source>
        <dbReference type="SAM" id="Phobius"/>
    </source>
</evidence>
<evidence type="ECO:0000313" key="3">
    <source>
        <dbReference type="Proteomes" id="UP001619911"/>
    </source>
</evidence>
<reference evidence="2 3" key="1">
    <citation type="submission" date="2023-07" db="EMBL/GenBank/DDBJ databases">
        <title>Bacillus lucianemedeirus sp. nov, a new species isolated from an immunobiological production facility.</title>
        <authorList>
            <person name="Costa L.V."/>
            <person name="Miranda R.V.S.L."/>
            <person name="Brandao M.L.L."/>
            <person name="Reis C.M.F."/>
            <person name="Frazao A.M."/>
            <person name="Cruz F.V."/>
            <person name="Baio P.V.P."/>
            <person name="Veras J.F.C."/>
            <person name="Ramos J.N."/>
            <person name="Vieira V."/>
        </authorList>
    </citation>
    <scope>NUCLEOTIDE SEQUENCE [LARGE SCALE GENOMIC DNA]</scope>
    <source>
        <strain evidence="2 3">B190/17</strain>
    </source>
</reference>
<sequence>MVMTLFYLVTGGLFYFLFIKPPFQKAHVEKEETLIYKETGLLKKIGKLKKKPAKSNA</sequence>
<organism evidence="2 3">
    <name type="scientific">Bacillus lumedeiriae</name>
    <dbReference type="NCBI Taxonomy" id="3058829"/>
    <lineage>
        <taxon>Bacteria</taxon>
        <taxon>Bacillati</taxon>
        <taxon>Bacillota</taxon>
        <taxon>Bacilli</taxon>
        <taxon>Bacillales</taxon>
        <taxon>Bacillaceae</taxon>
        <taxon>Bacillus</taxon>
    </lineage>
</organism>
<keyword evidence="3" id="KW-1185">Reference proteome</keyword>